<keyword evidence="5" id="KW-0598">Phosphotransferase system</keyword>
<dbReference type="AlphaFoldDB" id="A0A7X2N4F0"/>
<name>A0A7X2N4F0_9FIRM</name>
<evidence type="ECO:0000256" key="5">
    <source>
        <dbReference type="ARBA" id="ARBA00022683"/>
    </source>
</evidence>
<keyword evidence="4" id="KW-0808">Transferase</keyword>
<dbReference type="EMBL" id="VUMM01000025">
    <property type="protein sequence ID" value="MSS02248.1"/>
    <property type="molecule type" value="Genomic_DNA"/>
</dbReference>
<dbReference type="InterPro" id="IPR051819">
    <property type="entry name" value="PTS_sugar-specific_EIIB"/>
</dbReference>
<dbReference type="Pfam" id="PF02302">
    <property type="entry name" value="PTS_IIB"/>
    <property type="match status" value="1"/>
</dbReference>
<keyword evidence="3" id="KW-0762">Sugar transport</keyword>
<dbReference type="InterPro" id="IPR013012">
    <property type="entry name" value="PTS_EIIB_3"/>
</dbReference>
<evidence type="ECO:0000313" key="9">
    <source>
        <dbReference type="EMBL" id="MSS02248.1"/>
    </source>
</evidence>
<evidence type="ECO:0000256" key="2">
    <source>
        <dbReference type="ARBA" id="ARBA00022553"/>
    </source>
</evidence>
<feature type="modified residue" description="Phosphocysteine; by EIIA" evidence="7">
    <location>
        <position position="110"/>
    </location>
</feature>
<dbReference type="GO" id="GO:0008982">
    <property type="term" value="F:protein-N(PI)-phosphohistidine-sugar phosphotransferase activity"/>
    <property type="evidence" value="ECO:0007669"/>
    <property type="project" value="InterPro"/>
</dbReference>
<dbReference type="InterPro" id="IPR036095">
    <property type="entry name" value="PTS_EIIB-like_sf"/>
</dbReference>
<evidence type="ECO:0000256" key="6">
    <source>
        <dbReference type="ARBA" id="ARBA00022777"/>
    </source>
</evidence>
<evidence type="ECO:0000256" key="7">
    <source>
        <dbReference type="PROSITE-ProRule" id="PRU00423"/>
    </source>
</evidence>
<evidence type="ECO:0000313" key="10">
    <source>
        <dbReference type="Proteomes" id="UP000470082"/>
    </source>
</evidence>
<dbReference type="SUPFAM" id="SSF52794">
    <property type="entry name" value="PTS system IIB component-like"/>
    <property type="match status" value="1"/>
</dbReference>
<comment type="caution">
    <text evidence="9">The sequence shown here is derived from an EMBL/GenBank/DDBJ whole genome shotgun (WGS) entry which is preliminary data.</text>
</comment>
<dbReference type="GO" id="GO:0016301">
    <property type="term" value="F:kinase activity"/>
    <property type="evidence" value="ECO:0007669"/>
    <property type="project" value="UniProtKB-KW"/>
</dbReference>
<keyword evidence="6" id="KW-0418">Kinase</keyword>
<organism evidence="9 10">
    <name type="scientific">Floccifex porci</name>
    <dbReference type="NCBI Taxonomy" id="2606629"/>
    <lineage>
        <taxon>Bacteria</taxon>
        <taxon>Bacillati</taxon>
        <taxon>Bacillota</taxon>
        <taxon>Erysipelotrichia</taxon>
        <taxon>Erysipelotrichales</taxon>
        <taxon>Erysipelotrichaceae</taxon>
        <taxon>Floccifex</taxon>
    </lineage>
</organism>
<dbReference type="PANTHER" id="PTHR34581">
    <property type="entry name" value="PTS SYSTEM N,N'-DIACETYLCHITOBIOSE-SPECIFIC EIIB COMPONENT"/>
    <property type="match status" value="1"/>
</dbReference>
<dbReference type="GO" id="GO:0009401">
    <property type="term" value="P:phosphoenolpyruvate-dependent sugar phosphotransferase system"/>
    <property type="evidence" value="ECO:0007669"/>
    <property type="project" value="UniProtKB-KW"/>
</dbReference>
<evidence type="ECO:0000256" key="4">
    <source>
        <dbReference type="ARBA" id="ARBA00022679"/>
    </source>
</evidence>
<keyword evidence="10" id="KW-1185">Reference proteome</keyword>
<evidence type="ECO:0000256" key="3">
    <source>
        <dbReference type="ARBA" id="ARBA00022597"/>
    </source>
</evidence>
<dbReference type="Gene3D" id="3.40.50.2300">
    <property type="match status" value="1"/>
</dbReference>
<dbReference type="PANTHER" id="PTHR34581:SF2">
    <property type="entry name" value="PTS SYSTEM N,N'-DIACETYLCHITOBIOSE-SPECIFIC EIIB COMPONENT"/>
    <property type="match status" value="1"/>
</dbReference>
<evidence type="ECO:0000259" key="8">
    <source>
        <dbReference type="PROSITE" id="PS51100"/>
    </source>
</evidence>
<dbReference type="InterPro" id="IPR003501">
    <property type="entry name" value="PTS_EIIB_2/3"/>
</dbReference>
<keyword evidence="1" id="KW-0813">Transport</keyword>
<evidence type="ECO:0000256" key="1">
    <source>
        <dbReference type="ARBA" id="ARBA00022448"/>
    </source>
</evidence>
<reference evidence="9 10" key="1">
    <citation type="submission" date="2019-08" db="EMBL/GenBank/DDBJ databases">
        <title>In-depth cultivation of the pig gut microbiome towards novel bacterial diversity and tailored functional studies.</title>
        <authorList>
            <person name="Wylensek D."/>
            <person name="Hitch T.C.A."/>
            <person name="Clavel T."/>
        </authorList>
    </citation>
    <scope>NUCLEOTIDE SEQUENCE [LARGE SCALE GENOMIC DNA]</scope>
    <source>
        <strain evidence="9 10">LKV-178-WT-2G</strain>
    </source>
</reference>
<dbReference type="PROSITE" id="PS51100">
    <property type="entry name" value="PTS_EIIB_TYPE_3"/>
    <property type="match status" value="1"/>
</dbReference>
<keyword evidence="2" id="KW-0597">Phosphoprotein</keyword>
<gene>
    <name evidence="9" type="ORF">FYJ50_09150</name>
</gene>
<feature type="domain" description="PTS EIIB type-3" evidence="8">
    <location>
        <begin position="103"/>
        <end position="197"/>
    </location>
</feature>
<dbReference type="Proteomes" id="UP000470082">
    <property type="component" value="Unassembled WGS sequence"/>
</dbReference>
<accession>A0A7X2N4F0</accession>
<dbReference type="RefSeq" id="WP_154461282.1">
    <property type="nucleotide sequence ID" value="NZ_JAQYTQ010000044.1"/>
</dbReference>
<sequence>MLEFQMTALESFFYHWMRSFPMAEKPSDSKIVFHFKDKTGTINFLGDQIVELEIVEKEVLVFSLHFVIDDIKIVSRHFKSFFDFLKEENANSDEEIQIVDTNVKKILFVCSSGVSSSYFASEIEKEFKEIHMDIQVDSTYLDNLKNVIEEYDLVFFAPQVLSHIKEYENYGVKVIGIHSYDFGSWNFHKIINIALCA</sequence>
<protein>
    <recommendedName>
        <fullName evidence="8">PTS EIIB type-3 domain-containing protein</fullName>
    </recommendedName>
</protein>
<proteinExistence type="predicted"/>